<proteinExistence type="predicted"/>
<name>A0A0F9RW66_9ZZZZ</name>
<evidence type="ECO:0000313" key="1">
    <source>
        <dbReference type="EMBL" id="KKN21443.1"/>
    </source>
</evidence>
<dbReference type="AlphaFoldDB" id="A0A0F9RW66"/>
<sequence length="99" mass="11366">MADSRLVEKHRELRTAERRALVLGDAKKYHAAKIETALLVDTQIVAAVPYNSRPAYLRAELEVRLHEDSEYQQILIAHRDILDEVDSIAEQVDELEDDI</sequence>
<dbReference type="EMBL" id="LAZR01003147">
    <property type="protein sequence ID" value="KKN21443.1"/>
    <property type="molecule type" value="Genomic_DNA"/>
</dbReference>
<protein>
    <submittedName>
        <fullName evidence="1">Uncharacterized protein</fullName>
    </submittedName>
</protein>
<reference evidence="1" key="1">
    <citation type="journal article" date="2015" name="Nature">
        <title>Complex archaea that bridge the gap between prokaryotes and eukaryotes.</title>
        <authorList>
            <person name="Spang A."/>
            <person name="Saw J.H."/>
            <person name="Jorgensen S.L."/>
            <person name="Zaremba-Niedzwiedzka K."/>
            <person name="Martijn J."/>
            <person name="Lind A.E."/>
            <person name="van Eijk R."/>
            <person name="Schleper C."/>
            <person name="Guy L."/>
            <person name="Ettema T.J."/>
        </authorList>
    </citation>
    <scope>NUCLEOTIDE SEQUENCE</scope>
</reference>
<accession>A0A0F9RW66</accession>
<comment type="caution">
    <text evidence="1">The sequence shown here is derived from an EMBL/GenBank/DDBJ whole genome shotgun (WGS) entry which is preliminary data.</text>
</comment>
<gene>
    <name evidence="1" type="ORF">LCGC14_0925290</name>
</gene>
<organism evidence="1">
    <name type="scientific">marine sediment metagenome</name>
    <dbReference type="NCBI Taxonomy" id="412755"/>
    <lineage>
        <taxon>unclassified sequences</taxon>
        <taxon>metagenomes</taxon>
        <taxon>ecological metagenomes</taxon>
    </lineage>
</organism>